<proteinExistence type="predicted"/>
<organism evidence="1 2">
    <name type="scientific">Sphenostylis stenocarpa</name>
    <dbReference type="NCBI Taxonomy" id="92480"/>
    <lineage>
        <taxon>Eukaryota</taxon>
        <taxon>Viridiplantae</taxon>
        <taxon>Streptophyta</taxon>
        <taxon>Embryophyta</taxon>
        <taxon>Tracheophyta</taxon>
        <taxon>Spermatophyta</taxon>
        <taxon>Magnoliopsida</taxon>
        <taxon>eudicotyledons</taxon>
        <taxon>Gunneridae</taxon>
        <taxon>Pentapetalae</taxon>
        <taxon>rosids</taxon>
        <taxon>fabids</taxon>
        <taxon>Fabales</taxon>
        <taxon>Fabaceae</taxon>
        <taxon>Papilionoideae</taxon>
        <taxon>50 kb inversion clade</taxon>
        <taxon>NPAAA clade</taxon>
        <taxon>indigoferoid/millettioid clade</taxon>
        <taxon>Phaseoleae</taxon>
        <taxon>Sphenostylis</taxon>
    </lineage>
</organism>
<dbReference type="Gramene" id="rna-AYBTSS11_LOCUS674">
    <property type="protein sequence ID" value="CAJ1802343.1"/>
    <property type="gene ID" value="gene-AYBTSS11_LOCUS674"/>
</dbReference>
<name>A0AA86V8J4_9FABA</name>
<sequence length="59" mass="6664">MGLSDRACLNFSSLEQEISTDAFVKQADIEEMREKEECRRGSVYSKRQGPRVALNALKA</sequence>
<accession>A0AA86V8J4</accession>
<dbReference type="Proteomes" id="UP001189624">
    <property type="component" value="Chromosome 1"/>
</dbReference>
<protein>
    <submittedName>
        <fullName evidence="1">Uncharacterized protein</fullName>
    </submittedName>
</protein>
<evidence type="ECO:0000313" key="1">
    <source>
        <dbReference type="EMBL" id="CAJ1802343.1"/>
    </source>
</evidence>
<evidence type="ECO:0000313" key="2">
    <source>
        <dbReference type="Proteomes" id="UP001189624"/>
    </source>
</evidence>
<dbReference type="EMBL" id="OY731398">
    <property type="protein sequence ID" value="CAJ1802343.1"/>
    <property type="molecule type" value="Genomic_DNA"/>
</dbReference>
<keyword evidence="2" id="KW-1185">Reference proteome</keyword>
<reference evidence="1" key="1">
    <citation type="submission" date="2023-10" db="EMBL/GenBank/DDBJ databases">
        <authorList>
            <person name="Domelevo Entfellner J.-B."/>
        </authorList>
    </citation>
    <scope>NUCLEOTIDE SEQUENCE</scope>
</reference>
<dbReference type="AlphaFoldDB" id="A0AA86V8J4"/>
<gene>
    <name evidence="1" type="ORF">AYBTSS11_LOCUS674</name>
</gene>